<evidence type="ECO:0000256" key="2">
    <source>
        <dbReference type="SAM" id="SignalP"/>
    </source>
</evidence>
<proteinExistence type="predicted"/>
<feature type="compositionally biased region" description="Basic and acidic residues" evidence="1">
    <location>
        <begin position="32"/>
        <end position="54"/>
    </location>
</feature>
<dbReference type="AlphaFoldDB" id="A0A9W9HZP2"/>
<evidence type="ECO:0008006" key="5">
    <source>
        <dbReference type="Google" id="ProtNLM"/>
    </source>
</evidence>
<gene>
    <name evidence="3" type="ORF">N7482_007772</name>
</gene>
<reference evidence="3" key="1">
    <citation type="submission" date="2022-11" db="EMBL/GenBank/DDBJ databases">
        <authorList>
            <person name="Petersen C."/>
        </authorList>
    </citation>
    <scope>NUCLEOTIDE SEQUENCE</scope>
    <source>
        <strain evidence="3">IBT 26290</strain>
    </source>
</reference>
<accession>A0A9W9HZP2</accession>
<feature type="region of interest" description="Disordered" evidence="1">
    <location>
        <begin position="26"/>
        <end position="54"/>
    </location>
</feature>
<feature type="signal peptide" evidence="2">
    <location>
        <begin position="1"/>
        <end position="21"/>
    </location>
</feature>
<dbReference type="GeneID" id="81429072"/>
<dbReference type="Proteomes" id="UP001149163">
    <property type="component" value="Unassembled WGS sequence"/>
</dbReference>
<keyword evidence="4" id="KW-1185">Reference proteome</keyword>
<feature type="chain" id="PRO_5040746375" description="Secreted protein" evidence="2">
    <location>
        <begin position="22"/>
        <end position="121"/>
    </location>
</feature>
<comment type="caution">
    <text evidence="3">The sequence shown here is derived from an EMBL/GenBank/DDBJ whole genome shotgun (WGS) entry which is preliminary data.</text>
</comment>
<evidence type="ECO:0000313" key="3">
    <source>
        <dbReference type="EMBL" id="KAJ5160768.1"/>
    </source>
</evidence>
<dbReference type="RefSeq" id="XP_056542325.1">
    <property type="nucleotide sequence ID" value="XM_056689896.1"/>
</dbReference>
<sequence>MKSFIYILTALLPLASQVAMANPVPSDEFLEERDGNRGDKDRGDKDRWDKHDRPEDKCKVQKPYWYHKYPCDSSETVGQSRVGDTFAPVCKYQNWYKNPKGWWVKEDFKPWRCEVHVPNCP</sequence>
<dbReference type="OrthoDB" id="4369767at2759"/>
<organism evidence="3 4">
    <name type="scientific">Penicillium canariense</name>
    <dbReference type="NCBI Taxonomy" id="189055"/>
    <lineage>
        <taxon>Eukaryota</taxon>
        <taxon>Fungi</taxon>
        <taxon>Dikarya</taxon>
        <taxon>Ascomycota</taxon>
        <taxon>Pezizomycotina</taxon>
        <taxon>Eurotiomycetes</taxon>
        <taxon>Eurotiomycetidae</taxon>
        <taxon>Eurotiales</taxon>
        <taxon>Aspergillaceae</taxon>
        <taxon>Penicillium</taxon>
    </lineage>
</organism>
<evidence type="ECO:0000256" key="1">
    <source>
        <dbReference type="SAM" id="MobiDB-lite"/>
    </source>
</evidence>
<keyword evidence="2" id="KW-0732">Signal</keyword>
<evidence type="ECO:0000313" key="4">
    <source>
        <dbReference type="Proteomes" id="UP001149163"/>
    </source>
</evidence>
<reference evidence="3" key="2">
    <citation type="journal article" date="2023" name="IMA Fungus">
        <title>Comparative genomic study of the Penicillium genus elucidates a diverse pangenome and 15 lateral gene transfer events.</title>
        <authorList>
            <person name="Petersen C."/>
            <person name="Sorensen T."/>
            <person name="Nielsen M.R."/>
            <person name="Sondergaard T.E."/>
            <person name="Sorensen J.L."/>
            <person name="Fitzpatrick D.A."/>
            <person name="Frisvad J.C."/>
            <person name="Nielsen K.L."/>
        </authorList>
    </citation>
    <scope>NUCLEOTIDE SEQUENCE</scope>
    <source>
        <strain evidence="3">IBT 26290</strain>
    </source>
</reference>
<name>A0A9W9HZP2_9EURO</name>
<protein>
    <recommendedName>
        <fullName evidence="5">Secreted protein</fullName>
    </recommendedName>
</protein>
<dbReference type="EMBL" id="JAPQKN010000004">
    <property type="protein sequence ID" value="KAJ5160768.1"/>
    <property type="molecule type" value="Genomic_DNA"/>
</dbReference>